<organism evidence="2 3">
    <name type="scientific">Cutaneotrichosporon oleaginosum</name>
    <dbReference type="NCBI Taxonomy" id="879819"/>
    <lineage>
        <taxon>Eukaryota</taxon>
        <taxon>Fungi</taxon>
        <taxon>Dikarya</taxon>
        <taxon>Basidiomycota</taxon>
        <taxon>Agaricomycotina</taxon>
        <taxon>Tremellomycetes</taxon>
        <taxon>Trichosporonales</taxon>
        <taxon>Trichosporonaceae</taxon>
        <taxon>Cutaneotrichosporon</taxon>
    </lineage>
</organism>
<name>A0A0J1B9U6_9TREE</name>
<dbReference type="EMBL" id="KQ087185">
    <property type="protein sequence ID" value="KLT44634.1"/>
    <property type="molecule type" value="Genomic_DNA"/>
</dbReference>
<dbReference type="Proteomes" id="UP000053611">
    <property type="component" value="Unassembled WGS sequence"/>
</dbReference>
<feature type="region of interest" description="Disordered" evidence="1">
    <location>
        <begin position="173"/>
        <end position="192"/>
    </location>
</feature>
<gene>
    <name evidence="2" type="ORF">CC85DRAFT_300185</name>
</gene>
<proteinExistence type="predicted"/>
<reference evidence="2 3" key="1">
    <citation type="submission" date="2015-03" db="EMBL/GenBank/DDBJ databases">
        <title>Genomics and transcriptomics of the oil-accumulating basidiomycete yeast T. oleaginosus allow insights into substrate utilization and the diverse evolutionary trajectories of mating systems in fungi.</title>
        <authorList>
            <consortium name="DOE Joint Genome Institute"/>
            <person name="Kourist R."/>
            <person name="Kracht O."/>
            <person name="Bracharz F."/>
            <person name="Lipzen A."/>
            <person name="Nolan M."/>
            <person name="Ohm R."/>
            <person name="Grigoriev I."/>
            <person name="Sun S."/>
            <person name="Heitman J."/>
            <person name="Bruck T."/>
            <person name="Nowrousian M."/>
        </authorList>
    </citation>
    <scope>NUCLEOTIDE SEQUENCE [LARGE SCALE GENOMIC DNA]</scope>
    <source>
        <strain evidence="2 3">IBC0246</strain>
    </source>
</reference>
<dbReference type="GeneID" id="28985776"/>
<accession>A0A0J1B9U6</accession>
<sequence>MPGAPFAWDDYVNYQLGPALLYADQPLGLDAPPPSPQGSVTGMFPHRAELGVLRLHKSAPQRVMPEAPHNPSEAAAGPSRRSPHSESRGMDYPTAEAPSETSTLTPPVKHPPLLRGDDVSAASLGGALDPTSCSRLARRSTLTLTLSHGASHRVRVWRSSPIPPLVVRLASAPRTSNLTPTPAPAPHESPRLWEEHNDPYAHVRERISICQDRITEHDWVLAYGGAALEQSRHSGRSFAARGGPGACTRRFSFGGERNTLGWQRQSARANKRIEHFQHLQEHYLGLMGADNGRRGTACAGV</sequence>
<protein>
    <submittedName>
        <fullName evidence="2">Uncharacterized protein</fullName>
    </submittedName>
</protein>
<evidence type="ECO:0000313" key="2">
    <source>
        <dbReference type="EMBL" id="KLT44634.1"/>
    </source>
</evidence>
<dbReference type="AlphaFoldDB" id="A0A0J1B9U6"/>
<keyword evidence="3" id="KW-1185">Reference proteome</keyword>
<dbReference type="RefSeq" id="XP_018281125.1">
    <property type="nucleotide sequence ID" value="XM_018425173.1"/>
</dbReference>
<evidence type="ECO:0000256" key="1">
    <source>
        <dbReference type="SAM" id="MobiDB-lite"/>
    </source>
</evidence>
<evidence type="ECO:0000313" key="3">
    <source>
        <dbReference type="Proteomes" id="UP000053611"/>
    </source>
</evidence>
<feature type="region of interest" description="Disordered" evidence="1">
    <location>
        <begin position="61"/>
        <end position="117"/>
    </location>
</feature>